<name>A0A5P2GGG0_9BACT</name>
<dbReference type="InterPro" id="IPR036890">
    <property type="entry name" value="HATPase_C_sf"/>
</dbReference>
<keyword evidence="1" id="KW-0472">Membrane</keyword>
<dbReference type="InterPro" id="IPR010559">
    <property type="entry name" value="Sig_transdc_His_kin_internal"/>
</dbReference>
<feature type="transmembrane region" description="Helical" evidence="1">
    <location>
        <begin position="121"/>
        <end position="141"/>
    </location>
</feature>
<reference evidence="3 4" key="1">
    <citation type="submission" date="2019-09" db="EMBL/GenBank/DDBJ databases">
        <title>Complete genome sequence of Arachidicoccus sp. B3-10 isolated from apple orchard soil.</title>
        <authorList>
            <person name="Kim H.S."/>
            <person name="Han K.-I."/>
            <person name="Suh M.K."/>
            <person name="Lee K.C."/>
            <person name="Eom M.K."/>
            <person name="Kim J.-S."/>
            <person name="Kang S.W."/>
            <person name="Sin Y."/>
            <person name="Lee J.-S."/>
        </authorList>
    </citation>
    <scope>NUCLEOTIDE SEQUENCE [LARGE SCALE GENOMIC DNA]</scope>
    <source>
        <strain evidence="3 4">B3-10</strain>
    </source>
</reference>
<evidence type="ECO:0000256" key="1">
    <source>
        <dbReference type="SAM" id="Phobius"/>
    </source>
</evidence>
<sequence length="350" mass="40224">MERMKPKISLYYIVQVGGWLCYYFVYCLLAYMGSGHVSFKLYFAHFVEAILGLMMTQMIRKKVLQRHILEKKIAIQSVNVLLLTVSFALVYAIVYSVLSIIFGLHSPNSNISFFNYFLLQWMYSFVILLIWSLLYFLYHYVEKNNKDELDKVQLASTIKDLELNTIKAHVNPHFMFNALNSIRALVDENPERARMAITELSNILRSSMQADKKKTTTLREELSIVKDYLALERIRFEDRLNVDFQVEEDLLGQSIPPMTLQTLVENAIKHGISRSVEGGMIKVSASSIDTRWQIQVENTGKLDLAKEPKGFGIISTKDRLRLLYGEKASFVLQDLPGNKVVATMIIPLNS</sequence>
<dbReference type="GO" id="GO:0000155">
    <property type="term" value="F:phosphorelay sensor kinase activity"/>
    <property type="evidence" value="ECO:0007669"/>
    <property type="project" value="InterPro"/>
</dbReference>
<gene>
    <name evidence="3" type="ORF">E0W69_020050</name>
</gene>
<dbReference type="EMBL" id="CP044016">
    <property type="protein sequence ID" value="QES90841.1"/>
    <property type="molecule type" value="Genomic_DNA"/>
</dbReference>
<keyword evidence="3" id="KW-0808">Transferase</keyword>
<organism evidence="3 4">
    <name type="scientific">Rhizosphaericola mali</name>
    <dbReference type="NCBI Taxonomy" id="2545455"/>
    <lineage>
        <taxon>Bacteria</taxon>
        <taxon>Pseudomonadati</taxon>
        <taxon>Bacteroidota</taxon>
        <taxon>Chitinophagia</taxon>
        <taxon>Chitinophagales</taxon>
        <taxon>Chitinophagaceae</taxon>
        <taxon>Rhizosphaericola</taxon>
    </lineage>
</organism>
<protein>
    <submittedName>
        <fullName evidence="3">Sensor histidine kinase</fullName>
    </submittedName>
</protein>
<dbReference type="OrthoDB" id="9792992at2"/>
<dbReference type="AlphaFoldDB" id="A0A5P2GGG0"/>
<accession>A0A5P2GGG0</accession>
<evidence type="ECO:0000313" key="4">
    <source>
        <dbReference type="Proteomes" id="UP000292424"/>
    </source>
</evidence>
<dbReference type="SUPFAM" id="SSF55874">
    <property type="entry name" value="ATPase domain of HSP90 chaperone/DNA topoisomerase II/histidine kinase"/>
    <property type="match status" value="1"/>
</dbReference>
<dbReference type="Gene3D" id="3.30.565.10">
    <property type="entry name" value="Histidine kinase-like ATPase, C-terminal domain"/>
    <property type="match status" value="1"/>
</dbReference>
<feature type="transmembrane region" description="Helical" evidence="1">
    <location>
        <begin position="12"/>
        <end position="33"/>
    </location>
</feature>
<feature type="domain" description="Signal transduction histidine kinase internal region" evidence="2">
    <location>
        <begin position="162"/>
        <end position="240"/>
    </location>
</feature>
<dbReference type="PANTHER" id="PTHR34220">
    <property type="entry name" value="SENSOR HISTIDINE KINASE YPDA"/>
    <property type="match status" value="1"/>
</dbReference>
<dbReference type="GO" id="GO:0016020">
    <property type="term" value="C:membrane"/>
    <property type="evidence" value="ECO:0007669"/>
    <property type="project" value="InterPro"/>
</dbReference>
<dbReference type="KEGG" id="arac:E0W69_020050"/>
<keyword evidence="4" id="KW-1185">Reference proteome</keyword>
<dbReference type="Proteomes" id="UP000292424">
    <property type="component" value="Chromosome"/>
</dbReference>
<dbReference type="RefSeq" id="WP_131331824.1">
    <property type="nucleotide sequence ID" value="NZ_CP044016.1"/>
</dbReference>
<keyword evidence="3" id="KW-0418">Kinase</keyword>
<evidence type="ECO:0000259" key="2">
    <source>
        <dbReference type="Pfam" id="PF06580"/>
    </source>
</evidence>
<dbReference type="InterPro" id="IPR050640">
    <property type="entry name" value="Bact_2-comp_sensor_kinase"/>
</dbReference>
<dbReference type="Pfam" id="PF06580">
    <property type="entry name" value="His_kinase"/>
    <property type="match status" value="1"/>
</dbReference>
<evidence type="ECO:0000313" key="3">
    <source>
        <dbReference type="EMBL" id="QES90841.1"/>
    </source>
</evidence>
<dbReference type="PANTHER" id="PTHR34220:SF7">
    <property type="entry name" value="SENSOR HISTIDINE KINASE YPDA"/>
    <property type="match status" value="1"/>
</dbReference>
<keyword evidence="1" id="KW-1133">Transmembrane helix</keyword>
<keyword evidence="1" id="KW-0812">Transmembrane</keyword>
<feature type="transmembrane region" description="Helical" evidence="1">
    <location>
        <begin position="80"/>
        <end position="101"/>
    </location>
</feature>
<proteinExistence type="predicted"/>
<feature type="transmembrane region" description="Helical" evidence="1">
    <location>
        <begin position="39"/>
        <end position="59"/>
    </location>
</feature>